<comment type="caution">
    <text evidence="2">The sequence shown here is derived from an EMBL/GenBank/DDBJ whole genome shotgun (WGS) entry which is preliminary data.</text>
</comment>
<dbReference type="EMBL" id="RWJN01000620">
    <property type="protein sequence ID" value="TCD60310.1"/>
    <property type="molecule type" value="Genomic_DNA"/>
</dbReference>
<gene>
    <name evidence="2" type="ORF">EIP91_010404</name>
</gene>
<evidence type="ECO:0000313" key="2">
    <source>
        <dbReference type="EMBL" id="TCD60310.1"/>
    </source>
</evidence>
<feature type="transmembrane region" description="Helical" evidence="1">
    <location>
        <begin position="35"/>
        <end position="54"/>
    </location>
</feature>
<keyword evidence="1" id="KW-0812">Transmembrane</keyword>
<keyword evidence="1" id="KW-0472">Membrane</keyword>
<feature type="non-terminal residue" evidence="2">
    <location>
        <position position="1"/>
    </location>
</feature>
<organism evidence="2 3">
    <name type="scientific">Steccherinum ochraceum</name>
    <dbReference type="NCBI Taxonomy" id="92696"/>
    <lineage>
        <taxon>Eukaryota</taxon>
        <taxon>Fungi</taxon>
        <taxon>Dikarya</taxon>
        <taxon>Basidiomycota</taxon>
        <taxon>Agaricomycotina</taxon>
        <taxon>Agaricomycetes</taxon>
        <taxon>Polyporales</taxon>
        <taxon>Steccherinaceae</taxon>
        <taxon>Steccherinum</taxon>
    </lineage>
</organism>
<dbReference type="AlphaFoldDB" id="A0A4R0R0N9"/>
<keyword evidence="3" id="KW-1185">Reference proteome</keyword>
<sequence>TIAVFTATLAATFLQYAQSLFATNAVRSFDDATNVLLYTSIILAVGCIPLAAGLTGTKLAAIDGGTGDGNHLR</sequence>
<proteinExistence type="predicted"/>
<dbReference type="Proteomes" id="UP000292702">
    <property type="component" value="Unassembled WGS sequence"/>
</dbReference>
<evidence type="ECO:0000256" key="1">
    <source>
        <dbReference type="SAM" id="Phobius"/>
    </source>
</evidence>
<evidence type="ECO:0000313" key="3">
    <source>
        <dbReference type="Proteomes" id="UP000292702"/>
    </source>
</evidence>
<reference evidence="2 3" key="1">
    <citation type="submission" date="2018-11" db="EMBL/GenBank/DDBJ databases">
        <title>Genome assembly of Steccherinum ochraceum LE-BIN_3174, the white-rot fungus of the Steccherinaceae family (The Residual Polyporoid clade, Polyporales, Basidiomycota).</title>
        <authorList>
            <person name="Fedorova T.V."/>
            <person name="Glazunova O.A."/>
            <person name="Landesman E.O."/>
            <person name="Moiseenko K.V."/>
            <person name="Psurtseva N.V."/>
            <person name="Savinova O.S."/>
            <person name="Shakhova N.V."/>
            <person name="Tyazhelova T.V."/>
            <person name="Vasina D.V."/>
        </authorList>
    </citation>
    <scope>NUCLEOTIDE SEQUENCE [LARGE SCALE GENOMIC DNA]</scope>
    <source>
        <strain evidence="2 3">LE-BIN_3174</strain>
    </source>
</reference>
<name>A0A4R0R0N9_9APHY</name>
<accession>A0A4R0R0N9</accession>
<protein>
    <submittedName>
        <fullName evidence="2">Uncharacterized protein</fullName>
    </submittedName>
</protein>
<keyword evidence="1" id="KW-1133">Transmembrane helix</keyword>